<name>A0AA88V5S1_9ASTE</name>
<comment type="subcellular location">
    <subcellularLocation>
        <location evidence="1">Membrane</location>
        <topology evidence="1">Single-pass type I membrane protein</topology>
    </subcellularLocation>
</comment>
<dbReference type="InterPro" id="IPR000719">
    <property type="entry name" value="Prot_kinase_dom"/>
</dbReference>
<organism evidence="9 10">
    <name type="scientific">Escallonia herrerae</name>
    <dbReference type="NCBI Taxonomy" id="1293975"/>
    <lineage>
        <taxon>Eukaryota</taxon>
        <taxon>Viridiplantae</taxon>
        <taxon>Streptophyta</taxon>
        <taxon>Embryophyta</taxon>
        <taxon>Tracheophyta</taxon>
        <taxon>Spermatophyta</taxon>
        <taxon>Magnoliopsida</taxon>
        <taxon>eudicotyledons</taxon>
        <taxon>Gunneridae</taxon>
        <taxon>Pentapetalae</taxon>
        <taxon>asterids</taxon>
        <taxon>campanulids</taxon>
        <taxon>Escalloniales</taxon>
        <taxon>Escalloniaceae</taxon>
        <taxon>Escallonia</taxon>
    </lineage>
</organism>
<dbReference type="PROSITE" id="PS50011">
    <property type="entry name" value="PROTEIN_KINASE_DOM"/>
    <property type="match status" value="1"/>
</dbReference>
<evidence type="ECO:0000313" key="10">
    <source>
        <dbReference type="Proteomes" id="UP001188597"/>
    </source>
</evidence>
<keyword evidence="2" id="KW-0723">Serine/threonine-protein kinase</keyword>
<evidence type="ECO:0000259" key="8">
    <source>
        <dbReference type="PROSITE" id="PS50011"/>
    </source>
</evidence>
<sequence>MSIHKHVQKKACIMHVQKKAPSCMRDVHAKRVRGEVHYFSRGHISLSWERKSAIVLGVARGIENLHRGCDIQNLHFDIKPHNVLLDDNFIPIVSDFGLA</sequence>
<comment type="caution">
    <text evidence="9">The sequence shown here is derived from an EMBL/GenBank/DDBJ whole genome shotgun (WGS) entry which is preliminary data.</text>
</comment>
<dbReference type="AlphaFoldDB" id="A0AA88V5S1"/>
<evidence type="ECO:0000313" key="9">
    <source>
        <dbReference type="EMBL" id="KAK3002290.1"/>
    </source>
</evidence>
<keyword evidence="4" id="KW-0732">Signal</keyword>
<dbReference type="Gene3D" id="1.10.510.10">
    <property type="entry name" value="Transferase(Phosphotransferase) domain 1"/>
    <property type="match status" value="1"/>
</dbReference>
<dbReference type="GO" id="GO:0005524">
    <property type="term" value="F:ATP binding"/>
    <property type="evidence" value="ECO:0007669"/>
    <property type="project" value="InterPro"/>
</dbReference>
<keyword evidence="7" id="KW-0325">Glycoprotein</keyword>
<keyword evidence="2" id="KW-0418">Kinase</keyword>
<accession>A0AA88V5S1</accession>
<evidence type="ECO:0000256" key="5">
    <source>
        <dbReference type="ARBA" id="ARBA00022989"/>
    </source>
</evidence>
<proteinExistence type="predicted"/>
<protein>
    <recommendedName>
        <fullName evidence="8">Protein kinase domain-containing protein</fullName>
    </recommendedName>
</protein>
<evidence type="ECO:0000256" key="2">
    <source>
        <dbReference type="ARBA" id="ARBA00022527"/>
    </source>
</evidence>
<keyword evidence="2" id="KW-0808">Transferase</keyword>
<keyword evidence="3" id="KW-0812">Transmembrane</keyword>
<evidence type="ECO:0000256" key="6">
    <source>
        <dbReference type="ARBA" id="ARBA00023136"/>
    </source>
</evidence>
<dbReference type="EMBL" id="JAVXUP010002621">
    <property type="protein sequence ID" value="KAK3002290.1"/>
    <property type="molecule type" value="Genomic_DNA"/>
</dbReference>
<keyword evidence="10" id="KW-1185">Reference proteome</keyword>
<gene>
    <name evidence="9" type="ORF">RJ639_021252</name>
</gene>
<keyword evidence="6" id="KW-0472">Membrane</keyword>
<dbReference type="InterPro" id="IPR011009">
    <property type="entry name" value="Kinase-like_dom_sf"/>
</dbReference>
<reference evidence="9" key="1">
    <citation type="submission" date="2022-12" db="EMBL/GenBank/DDBJ databases">
        <title>Draft genome assemblies for two species of Escallonia (Escalloniales).</title>
        <authorList>
            <person name="Chanderbali A."/>
            <person name="Dervinis C."/>
            <person name="Anghel I."/>
            <person name="Soltis D."/>
            <person name="Soltis P."/>
            <person name="Zapata F."/>
        </authorList>
    </citation>
    <scope>NUCLEOTIDE SEQUENCE</scope>
    <source>
        <strain evidence="9">UCBG64.0493</strain>
        <tissue evidence="9">Leaf</tissue>
    </source>
</reference>
<evidence type="ECO:0000256" key="1">
    <source>
        <dbReference type="ARBA" id="ARBA00004479"/>
    </source>
</evidence>
<dbReference type="Proteomes" id="UP001188597">
    <property type="component" value="Unassembled WGS sequence"/>
</dbReference>
<evidence type="ECO:0000256" key="7">
    <source>
        <dbReference type="ARBA" id="ARBA00023180"/>
    </source>
</evidence>
<evidence type="ECO:0000256" key="4">
    <source>
        <dbReference type="ARBA" id="ARBA00022729"/>
    </source>
</evidence>
<dbReference type="InterPro" id="IPR045874">
    <property type="entry name" value="LRK10/LRL21-25-like"/>
</dbReference>
<keyword evidence="5" id="KW-1133">Transmembrane helix</keyword>
<dbReference type="GO" id="GO:0016020">
    <property type="term" value="C:membrane"/>
    <property type="evidence" value="ECO:0007669"/>
    <property type="project" value="UniProtKB-SubCell"/>
</dbReference>
<dbReference type="GO" id="GO:0004674">
    <property type="term" value="F:protein serine/threonine kinase activity"/>
    <property type="evidence" value="ECO:0007669"/>
    <property type="project" value="UniProtKB-KW"/>
</dbReference>
<dbReference type="SUPFAM" id="SSF56112">
    <property type="entry name" value="Protein kinase-like (PK-like)"/>
    <property type="match status" value="1"/>
</dbReference>
<feature type="domain" description="Protein kinase" evidence="8">
    <location>
        <begin position="1"/>
        <end position="99"/>
    </location>
</feature>
<evidence type="ECO:0000256" key="3">
    <source>
        <dbReference type="ARBA" id="ARBA00022692"/>
    </source>
</evidence>
<dbReference type="PANTHER" id="PTHR27009">
    <property type="entry name" value="RUST RESISTANCE KINASE LR10-RELATED"/>
    <property type="match status" value="1"/>
</dbReference>